<dbReference type="eggNOG" id="COG5492">
    <property type="taxonomic scope" value="Bacteria"/>
</dbReference>
<accession>N8WAY3</accession>
<evidence type="ECO:0000313" key="1">
    <source>
        <dbReference type="EMBL" id="ENU92099.1"/>
    </source>
</evidence>
<protein>
    <submittedName>
        <fullName evidence="1">Uncharacterized protein</fullName>
    </submittedName>
</protein>
<dbReference type="Proteomes" id="UP000013049">
    <property type="component" value="Unassembled WGS sequence"/>
</dbReference>
<sequence>MSSGARQITQIAKEAKVGVTPVPFDRTIFEFTENGMDATVTKEESNSITSGRLSRSSMITGVEYAGDLNIEAKYSPMVQELMAAAAFNDWANNVLVFGGTKRQTFSVLRGFDDVNDYHVFRGCHVNTFNIDIPEKGIVKMSFGLMALGRKNFDKPPAGAVADADDNPKLSNVSIGDILIDGVSQAGVSCITAFSFKWDNTMQLQNCLGNKLDARAILEMMALGTGNFTSAWSRKTSDMYEKQFTNKTISLKVPIEDTDGNKYEIFIPKAEIKAPLPAGGKGDLIKTSFEFSVVDQAPTITRIPAPAPKA</sequence>
<dbReference type="Pfam" id="PF18906">
    <property type="entry name" value="Phage_tube_2"/>
    <property type="match status" value="1"/>
</dbReference>
<dbReference type="EMBL" id="APPC01000017">
    <property type="protein sequence ID" value="ENU92099.1"/>
    <property type="molecule type" value="Genomic_DNA"/>
</dbReference>
<proteinExistence type="predicted"/>
<organism evidence="1 2">
    <name type="scientific">Acinetobacter vivianii</name>
    <dbReference type="NCBI Taxonomy" id="1776742"/>
    <lineage>
        <taxon>Bacteria</taxon>
        <taxon>Pseudomonadati</taxon>
        <taxon>Pseudomonadota</taxon>
        <taxon>Gammaproteobacteria</taxon>
        <taxon>Moraxellales</taxon>
        <taxon>Moraxellaceae</taxon>
        <taxon>Acinetobacter</taxon>
    </lineage>
</organism>
<dbReference type="InterPro" id="IPR044000">
    <property type="entry name" value="Phage_tube_2"/>
</dbReference>
<name>N8WAY3_9GAMM</name>
<dbReference type="AlphaFoldDB" id="N8WAY3"/>
<gene>
    <name evidence="1" type="ORF">F971_01986</name>
</gene>
<dbReference type="PATRIC" id="fig|1217712.3.peg.1902"/>
<evidence type="ECO:0000313" key="2">
    <source>
        <dbReference type="Proteomes" id="UP000013049"/>
    </source>
</evidence>
<dbReference type="HOGENOM" id="CLU_059525_0_0_6"/>
<comment type="caution">
    <text evidence="1">The sequence shown here is derived from an EMBL/GenBank/DDBJ whole genome shotgun (WGS) entry which is preliminary data.</text>
</comment>
<reference evidence="1 2" key="1">
    <citation type="submission" date="2013-02" db="EMBL/GenBank/DDBJ databases">
        <title>The Genome Sequence of Acinetobacter sp. NIPH 758.</title>
        <authorList>
            <consortium name="The Broad Institute Genome Sequencing Platform"/>
            <consortium name="The Broad Institute Genome Sequencing Center for Infectious Disease"/>
            <person name="Cerqueira G."/>
            <person name="Feldgarden M."/>
            <person name="Courvalin P."/>
            <person name="Perichon B."/>
            <person name="Grillot-Courvalin C."/>
            <person name="Clermont D."/>
            <person name="Rocha E."/>
            <person name="Yoon E.-J."/>
            <person name="Nemec A."/>
            <person name="Walker B."/>
            <person name="Young S.K."/>
            <person name="Zeng Q."/>
            <person name="Gargeya S."/>
            <person name="Fitzgerald M."/>
            <person name="Haas B."/>
            <person name="Abouelleil A."/>
            <person name="Alvarado L."/>
            <person name="Arachchi H.M."/>
            <person name="Berlin A.M."/>
            <person name="Chapman S.B."/>
            <person name="Dewar J."/>
            <person name="Goldberg J."/>
            <person name="Griggs A."/>
            <person name="Gujja S."/>
            <person name="Hansen M."/>
            <person name="Howarth C."/>
            <person name="Imamovic A."/>
            <person name="Larimer J."/>
            <person name="McCowan C."/>
            <person name="Murphy C."/>
            <person name="Neiman D."/>
            <person name="Pearson M."/>
            <person name="Priest M."/>
            <person name="Roberts A."/>
            <person name="Saif S."/>
            <person name="Shea T."/>
            <person name="Sisk P."/>
            <person name="Sykes S."/>
            <person name="Wortman J."/>
            <person name="Nusbaum C."/>
            <person name="Birren B."/>
        </authorList>
    </citation>
    <scope>NUCLEOTIDE SEQUENCE [LARGE SCALE GENOMIC DNA]</scope>
    <source>
        <strain evidence="1 2">NIPH 758</strain>
    </source>
</reference>
<dbReference type="RefSeq" id="WP_004771374.1">
    <property type="nucleotide sequence ID" value="NZ_KB849357.1"/>
</dbReference>